<evidence type="ECO:0000259" key="3">
    <source>
        <dbReference type="Pfam" id="PF01156"/>
    </source>
</evidence>
<proteinExistence type="inferred from homology"/>
<evidence type="ECO:0000256" key="1">
    <source>
        <dbReference type="ARBA" id="ARBA00009176"/>
    </source>
</evidence>
<accession>A0AAV5AFI9</accession>
<dbReference type="InterPro" id="IPR001910">
    <property type="entry name" value="Inosine/uridine_hydrolase_dom"/>
</dbReference>
<dbReference type="Gene3D" id="3.90.245.10">
    <property type="entry name" value="Ribonucleoside hydrolase-like"/>
    <property type="match status" value="1"/>
</dbReference>
<gene>
    <name evidence="4" type="ORF">Clacol_007665</name>
</gene>
<sequence>MFQILATLVLVGLTTTTRANSDVTFLTCPNYTAPFAAAIGVANTLQSMGYADILGIVSGEVPSHFDGLPDVTSKYSLPAIDAINTWYCHPDIPLAQTNELTSAVREPTVPEDVTEYITNLSDPTQFCQDFNRKNVKDPVEFYTDVLTKAENKSVTIVAIGFLTNLHNLYYSSGGPALIEAKVKELVVQGGSCNVTSNPHGAGYNLLYDLPSAEVVTKWPSPITFFPGFIAGQVTGIKSELNISDKSPVRFVYETANFTGDFKFGPHDILATYYAILGLSDGSFTHGNANDTGGLQFVPNPKSPVAVKEDTVWNYAVTPPASQHYLILNNTIESIANKINGLISCYGKEQPVCPGQKVCTK</sequence>
<feature type="domain" description="Inosine/uridine-preferring nucleoside hydrolase" evidence="3">
    <location>
        <begin position="132"/>
        <end position="275"/>
    </location>
</feature>
<feature type="chain" id="PRO_5043360597" description="Inosine/uridine-preferring nucleoside hydrolase domain-containing protein" evidence="2">
    <location>
        <begin position="20"/>
        <end position="360"/>
    </location>
</feature>
<dbReference type="SUPFAM" id="SSF53590">
    <property type="entry name" value="Nucleoside hydrolase"/>
    <property type="match status" value="1"/>
</dbReference>
<evidence type="ECO:0000313" key="5">
    <source>
        <dbReference type="Proteomes" id="UP001050691"/>
    </source>
</evidence>
<evidence type="ECO:0000313" key="4">
    <source>
        <dbReference type="EMBL" id="GJJ13411.1"/>
    </source>
</evidence>
<protein>
    <recommendedName>
        <fullName evidence="3">Inosine/uridine-preferring nucleoside hydrolase domain-containing protein</fullName>
    </recommendedName>
</protein>
<dbReference type="Proteomes" id="UP001050691">
    <property type="component" value="Unassembled WGS sequence"/>
</dbReference>
<dbReference type="PANTHER" id="PTHR43264:SF1">
    <property type="entry name" value="INOSINE_URIDINE-PREFERRING NUCLEOSIDE HYDROLASE DOMAIN-CONTAINING PROTEIN"/>
    <property type="match status" value="1"/>
</dbReference>
<keyword evidence="2" id="KW-0732">Signal</keyword>
<dbReference type="InterPro" id="IPR036452">
    <property type="entry name" value="Ribo_hydro-like"/>
</dbReference>
<keyword evidence="5" id="KW-1185">Reference proteome</keyword>
<dbReference type="PANTHER" id="PTHR43264">
    <property type="match status" value="1"/>
</dbReference>
<comment type="caution">
    <text evidence="4">The sequence shown here is derived from an EMBL/GenBank/DDBJ whole genome shotgun (WGS) entry which is preliminary data.</text>
</comment>
<name>A0AAV5AFI9_9AGAM</name>
<dbReference type="Pfam" id="PF01156">
    <property type="entry name" value="IU_nuc_hydro"/>
    <property type="match status" value="1"/>
</dbReference>
<organism evidence="4 5">
    <name type="scientific">Clathrus columnatus</name>
    <dbReference type="NCBI Taxonomy" id="1419009"/>
    <lineage>
        <taxon>Eukaryota</taxon>
        <taxon>Fungi</taxon>
        <taxon>Dikarya</taxon>
        <taxon>Basidiomycota</taxon>
        <taxon>Agaricomycotina</taxon>
        <taxon>Agaricomycetes</taxon>
        <taxon>Phallomycetidae</taxon>
        <taxon>Phallales</taxon>
        <taxon>Clathraceae</taxon>
        <taxon>Clathrus</taxon>
    </lineage>
</organism>
<dbReference type="AlphaFoldDB" id="A0AAV5AFI9"/>
<reference evidence="4" key="1">
    <citation type="submission" date="2021-10" db="EMBL/GenBank/DDBJ databases">
        <title>De novo Genome Assembly of Clathrus columnatus (Basidiomycota, Fungi) Using Illumina and Nanopore Sequence Data.</title>
        <authorList>
            <person name="Ogiso-Tanaka E."/>
            <person name="Itagaki H."/>
            <person name="Hosoya T."/>
            <person name="Hosaka K."/>
        </authorList>
    </citation>
    <scope>NUCLEOTIDE SEQUENCE</scope>
    <source>
        <strain evidence="4">MO-923</strain>
    </source>
</reference>
<dbReference type="EMBL" id="BPWL01000008">
    <property type="protein sequence ID" value="GJJ13411.1"/>
    <property type="molecule type" value="Genomic_DNA"/>
</dbReference>
<dbReference type="GO" id="GO:0016799">
    <property type="term" value="F:hydrolase activity, hydrolyzing N-glycosyl compounds"/>
    <property type="evidence" value="ECO:0007669"/>
    <property type="project" value="InterPro"/>
</dbReference>
<evidence type="ECO:0000256" key="2">
    <source>
        <dbReference type="SAM" id="SignalP"/>
    </source>
</evidence>
<comment type="similarity">
    <text evidence="1">Belongs to the IUNH family.</text>
</comment>
<feature type="signal peptide" evidence="2">
    <location>
        <begin position="1"/>
        <end position="19"/>
    </location>
</feature>